<proteinExistence type="predicted"/>
<evidence type="ECO:0000313" key="3">
    <source>
        <dbReference type="EMBL" id="TVY60687.1"/>
    </source>
</evidence>
<dbReference type="InterPro" id="IPR010730">
    <property type="entry name" value="HET"/>
</dbReference>
<dbReference type="Proteomes" id="UP000469558">
    <property type="component" value="Unassembled WGS sequence"/>
</dbReference>
<gene>
    <name evidence="3" type="primary">het-6_31</name>
    <name evidence="3" type="ORF">LSUE1_G008294</name>
</gene>
<comment type="caution">
    <text evidence="3">The sequence shown here is derived from an EMBL/GenBank/DDBJ whole genome shotgun (WGS) entry which is preliminary data.</text>
</comment>
<feature type="compositionally biased region" description="Basic and acidic residues" evidence="1">
    <location>
        <begin position="119"/>
        <end position="131"/>
    </location>
</feature>
<protein>
    <submittedName>
        <fullName evidence="3">Heterokaryon incompatibility protein 6 OR allele</fullName>
    </submittedName>
</protein>
<evidence type="ECO:0000256" key="1">
    <source>
        <dbReference type="SAM" id="MobiDB-lite"/>
    </source>
</evidence>
<dbReference type="InterPro" id="IPR052895">
    <property type="entry name" value="HetReg/Transcr_Mod"/>
</dbReference>
<feature type="region of interest" description="Disordered" evidence="1">
    <location>
        <begin position="90"/>
        <end position="149"/>
    </location>
</feature>
<evidence type="ECO:0000259" key="2">
    <source>
        <dbReference type="Pfam" id="PF06985"/>
    </source>
</evidence>
<feature type="domain" description="Heterokaryon incompatibility" evidence="2">
    <location>
        <begin position="224"/>
        <end position="369"/>
    </location>
</feature>
<dbReference type="AlphaFoldDB" id="A0A8T9BTT3"/>
<sequence length="426" mass="48502">MATDTPSAMLDPRLLGEPVTTTLPTRRHDDDPDSEGEGSVGKRRKNVKQNLWKCKPCRDARKKCFPENRIWPQKCERCLQHRPEALECSEPQLNTRKRGKNLSKQNQQPTRRQSQSRSQSERPESRGRESSDDSESDGVPAQYDRPVRTTVVKNIKEEFPDSRLIPKIVQPIQPSPIREQRPASAYIPLKDGEFRILQLNPGRKEDKAVVCSFKTASIAEPVEYEAISYLWGGSDAKQQTSVDISLRDANGIVHPLKIRSNLHSALRNLRHPKDPKLFWVDALCINRSNGTEMNKQVAMKRDIFHKAANLCFWLGEDASYKTALNFIPQILDLTKVDELVKDDGAIDGWVAFVTLLKNVVFSRLWLVQEVAVARNVTLHSGQPAIHYGDFVDAVAMFVSFRADLILLFRRHKKKHEATERPEDNNG</sequence>
<dbReference type="OrthoDB" id="3477286at2759"/>
<dbReference type="Pfam" id="PF06985">
    <property type="entry name" value="HET"/>
    <property type="match status" value="1"/>
</dbReference>
<dbReference type="PANTHER" id="PTHR24148">
    <property type="entry name" value="ANKYRIN REPEAT DOMAIN-CONTAINING PROTEIN 39 HOMOLOG-RELATED"/>
    <property type="match status" value="1"/>
</dbReference>
<name>A0A8T9BTT3_9HELO</name>
<reference evidence="3 4" key="1">
    <citation type="submission" date="2018-05" db="EMBL/GenBank/DDBJ databases">
        <title>Genome sequencing and assembly of the regulated plant pathogen Lachnellula willkommii and related sister species for the development of diagnostic species identification markers.</title>
        <authorList>
            <person name="Giroux E."/>
            <person name="Bilodeau G."/>
        </authorList>
    </citation>
    <scope>NUCLEOTIDE SEQUENCE [LARGE SCALE GENOMIC DNA]</scope>
    <source>
        <strain evidence="3 4">CBS 268.59</strain>
    </source>
</reference>
<evidence type="ECO:0000313" key="4">
    <source>
        <dbReference type="Proteomes" id="UP000469558"/>
    </source>
</evidence>
<feature type="region of interest" description="Disordered" evidence="1">
    <location>
        <begin position="1"/>
        <end position="48"/>
    </location>
</feature>
<organism evidence="3 4">
    <name type="scientific">Lachnellula suecica</name>
    <dbReference type="NCBI Taxonomy" id="602035"/>
    <lineage>
        <taxon>Eukaryota</taxon>
        <taxon>Fungi</taxon>
        <taxon>Dikarya</taxon>
        <taxon>Ascomycota</taxon>
        <taxon>Pezizomycotina</taxon>
        <taxon>Leotiomycetes</taxon>
        <taxon>Helotiales</taxon>
        <taxon>Lachnaceae</taxon>
        <taxon>Lachnellula</taxon>
    </lineage>
</organism>
<keyword evidence="4" id="KW-1185">Reference proteome</keyword>
<dbReference type="PANTHER" id="PTHR24148:SF64">
    <property type="entry name" value="HETEROKARYON INCOMPATIBILITY DOMAIN-CONTAINING PROTEIN"/>
    <property type="match status" value="1"/>
</dbReference>
<accession>A0A8T9BTT3</accession>
<dbReference type="EMBL" id="QGMK01002183">
    <property type="protein sequence ID" value="TVY60687.1"/>
    <property type="molecule type" value="Genomic_DNA"/>
</dbReference>